<keyword evidence="1" id="KW-1133">Transmembrane helix</keyword>
<dbReference type="RefSeq" id="WP_187241492.1">
    <property type="nucleotide sequence ID" value="NZ_BAAAOK010000055.1"/>
</dbReference>
<keyword evidence="1" id="KW-0472">Membrane</keyword>
<dbReference type="Proteomes" id="UP000805614">
    <property type="component" value="Unassembled WGS sequence"/>
</dbReference>
<evidence type="ECO:0000313" key="2">
    <source>
        <dbReference type="EMBL" id="MBC6464491.1"/>
    </source>
</evidence>
<evidence type="ECO:0000313" key="3">
    <source>
        <dbReference type="Proteomes" id="UP000805614"/>
    </source>
</evidence>
<organism evidence="2 3">
    <name type="scientific">Actinomadura alba</name>
    <dbReference type="NCBI Taxonomy" id="406431"/>
    <lineage>
        <taxon>Bacteria</taxon>
        <taxon>Bacillati</taxon>
        <taxon>Actinomycetota</taxon>
        <taxon>Actinomycetes</taxon>
        <taxon>Streptosporangiales</taxon>
        <taxon>Thermomonosporaceae</taxon>
        <taxon>Actinomadura</taxon>
    </lineage>
</organism>
<comment type="caution">
    <text evidence="2">The sequence shown here is derived from an EMBL/GenBank/DDBJ whole genome shotgun (WGS) entry which is preliminary data.</text>
</comment>
<evidence type="ECO:0008006" key="4">
    <source>
        <dbReference type="Google" id="ProtNLM"/>
    </source>
</evidence>
<protein>
    <recommendedName>
        <fullName evidence="4">DUF3592 domain-containing protein</fullName>
    </recommendedName>
</protein>
<evidence type="ECO:0000256" key="1">
    <source>
        <dbReference type="SAM" id="Phobius"/>
    </source>
</evidence>
<keyword evidence="1" id="KW-0812">Transmembrane</keyword>
<accession>A0ABR7LI16</accession>
<reference evidence="2 3" key="1">
    <citation type="submission" date="2020-06" db="EMBL/GenBank/DDBJ databases">
        <title>Actinomadura xiongansis sp. nov., isolated from soil of Baiyangdian.</title>
        <authorList>
            <person name="Zhang X."/>
        </authorList>
    </citation>
    <scope>NUCLEOTIDE SEQUENCE [LARGE SCALE GENOMIC DNA]</scope>
    <source>
        <strain evidence="2 3">HBUM206468</strain>
    </source>
</reference>
<name>A0ABR7LI16_9ACTN</name>
<proteinExistence type="predicted"/>
<gene>
    <name evidence="2" type="ORF">HKK74_03120</name>
</gene>
<keyword evidence="3" id="KW-1185">Reference proteome</keyword>
<sequence>MQPGRGIAALAVIVAGVGLLAFGGQKQHVEDAHWERSAVQTATVVGHNEADYRIRVLMAGGAEREFDVPFPSEYRIEESVDVRVDGSWARLAWYPYDALWWYAGGLLVTMLGVTVAVCHLWWRRELRNWKGIQCPHSR</sequence>
<dbReference type="EMBL" id="JABVEC010000002">
    <property type="protein sequence ID" value="MBC6464491.1"/>
    <property type="molecule type" value="Genomic_DNA"/>
</dbReference>
<feature type="transmembrane region" description="Helical" evidence="1">
    <location>
        <begin position="99"/>
        <end position="122"/>
    </location>
</feature>